<organism evidence="1 2">
    <name type="scientific">Pseudorhodoplanes sinuspersici</name>
    <dbReference type="NCBI Taxonomy" id="1235591"/>
    <lineage>
        <taxon>Bacteria</taxon>
        <taxon>Pseudomonadati</taxon>
        <taxon>Pseudomonadota</taxon>
        <taxon>Alphaproteobacteria</taxon>
        <taxon>Hyphomicrobiales</taxon>
        <taxon>Pseudorhodoplanes</taxon>
    </lineage>
</organism>
<sequence>MDLMVASVPHDLLRRLRGPLSKKMAEADRELLQGLENVGVKLDNGEDETGFFLKLVRYLGGCYVDVGHPSLSLKAR</sequence>
<keyword evidence="2" id="KW-1185">Reference proteome</keyword>
<reference evidence="1 2" key="1">
    <citation type="submission" date="2017-05" db="EMBL/GenBank/DDBJ databases">
        <title>Full genome sequence of Pseudorhodoplanes sinuspersici.</title>
        <authorList>
            <person name="Dastgheib S.M.M."/>
            <person name="Shavandi M."/>
            <person name="Tirandaz H."/>
        </authorList>
    </citation>
    <scope>NUCLEOTIDE SEQUENCE [LARGE SCALE GENOMIC DNA]</scope>
    <source>
        <strain evidence="1 2">RIPI110</strain>
    </source>
</reference>
<dbReference type="OrthoDB" id="9808049at2"/>
<proteinExistence type="predicted"/>
<dbReference type="Proteomes" id="UP000194137">
    <property type="component" value="Chromosome"/>
</dbReference>
<accession>A0A1W6ZKU8</accession>
<dbReference type="KEGG" id="psin:CAK95_02115"/>
<dbReference type="RefSeq" id="WP_086086323.1">
    <property type="nucleotide sequence ID" value="NZ_CP021112.1"/>
</dbReference>
<protein>
    <submittedName>
        <fullName evidence="1">Uncharacterized protein</fullName>
    </submittedName>
</protein>
<evidence type="ECO:0000313" key="2">
    <source>
        <dbReference type="Proteomes" id="UP000194137"/>
    </source>
</evidence>
<dbReference type="AlphaFoldDB" id="A0A1W6ZKU8"/>
<dbReference type="STRING" id="1235591.CAK95_02115"/>
<gene>
    <name evidence="1" type="ORF">CAK95_02115</name>
</gene>
<dbReference type="EMBL" id="CP021112">
    <property type="protein sequence ID" value="ARP98006.1"/>
    <property type="molecule type" value="Genomic_DNA"/>
</dbReference>
<evidence type="ECO:0000313" key="1">
    <source>
        <dbReference type="EMBL" id="ARP98006.1"/>
    </source>
</evidence>
<name>A0A1W6ZKU8_9HYPH</name>